<evidence type="ECO:0000313" key="7">
    <source>
        <dbReference type="EMBL" id="CAH2222732.1"/>
    </source>
</evidence>
<reference evidence="7" key="1">
    <citation type="submission" date="2022-03" db="EMBL/GenBank/DDBJ databases">
        <authorList>
            <person name="Alioto T."/>
            <person name="Alioto T."/>
            <person name="Gomez Garrido J."/>
        </authorList>
    </citation>
    <scope>NUCLEOTIDE SEQUENCE</scope>
</reference>
<keyword evidence="4 5" id="KW-0238">DNA-binding</keyword>
<evidence type="ECO:0000259" key="6">
    <source>
        <dbReference type="PROSITE" id="PS50950"/>
    </source>
</evidence>
<dbReference type="InterPro" id="IPR038441">
    <property type="entry name" value="THAP_Znf_sf"/>
</dbReference>
<sequence length="183" mass="21423">MPTSCAAFGCTNNSKRDRRVTFHRFPSNLKRRTEWLKYVNRDNFFPGLHTFICSKHFEESCFDRTGQTVRLRENAVPTIFVYPDNMLEKIAHQKAAEEDLLITLSTETDKQTIPFVDHNYCLPSPEKIKKKICELERKLDIAHKKIKIYQQQERRIKRNSSEENSVSCTLNDLTGMKGSWGLH</sequence>
<keyword evidence="3" id="KW-0862">Zinc</keyword>
<dbReference type="GO" id="GO:0003677">
    <property type="term" value="F:DNA binding"/>
    <property type="evidence" value="ECO:0007669"/>
    <property type="project" value="UniProtKB-UniRule"/>
</dbReference>
<dbReference type="InterPro" id="IPR006612">
    <property type="entry name" value="THAP_Znf"/>
</dbReference>
<name>A0AAD1R3M4_PELCU</name>
<gene>
    <name evidence="7" type="ORF">PECUL_23A034210</name>
</gene>
<evidence type="ECO:0000256" key="1">
    <source>
        <dbReference type="ARBA" id="ARBA00022723"/>
    </source>
</evidence>
<dbReference type="PROSITE" id="PS50950">
    <property type="entry name" value="ZF_THAP"/>
    <property type="match status" value="1"/>
</dbReference>
<proteinExistence type="predicted"/>
<keyword evidence="2 5" id="KW-0863">Zinc-finger</keyword>
<evidence type="ECO:0000256" key="5">
    <source>
        <dbReference type="PROSITE-ProRule" id="PRU00309"/>
    </source>
</evidence>
<dbReference type="Proteomes" id="UP001295444">
    <property type="component" value="Chromosome 01"/>
</dbReference>
<evidence type="ECO:0000256" key="2">
    <source>
        <dbReference type="ARBA" id="ARBA00022771"/>
    </source>
</evidence>
<dbReference type="PANTHER" id="PTHR47696:SF1">
    <property type="entry name" value="THAP DOMAIN-CONTAINING PROTEIN 2"/>
    <property type="match status" value="1"/>
</dbReference>
<evidence type="ECO:0000313" key="8">
    <source>
        <dbReference type="Proteomes" id="UP001295444"/>
    </source>
</evidence>
<dbReference type="SUPFAM" id="SSF57716">
    <property type="entry name" value="Glucocorticoid receptor-like (DNA-binding domain)"/>
    <property type="match status" value="1"/>
</dbReference>
<evidence type="ECO:0000256" key="4">
    <source>
        <dbReference type="ARBA" id="ARBA00023125"/>
    </source>
</evidence>
<dbReference type="AlphaFoldDB" id="A0AAD1R3M4"/>
<protein>
    <submittedName>
        <fullName evidence="7">THAP domain-containing 2</fullName>
    </submittedName>
</protein>
<dbReference type="SMART" id="SM00980">
    <property type="entry name" value="THAP"/>
    <property type="match status" value="1"/>
</dbReference>
<feature type="domain" description="THAP-type" evidence="6">
    <location>
        <begin position="1"/>
        <end position="80"/>
    </location>
</feature>
<dbReference type="GO" id="GO:0008270">
    <property type="term" value="F:zinc ion binding"/>
    <property type="evidence" value="ECO:0007669"/>
    <property type="project" value="UniProtKB-KW"/>
</dbReference>
<keyword evidence="8" id="KW-1185">Reference proteome</keyword>
<dbReference type="Pfam" id="PF05485">
    <property type="entry name" value="THAP"/>
    <property type="match status" value="1"/>
</dbReference>
<dbReference type="EMBL" id="OW240912">
    <property type="protein sequence ID" value="CAH2222732.1"/>
    <property type="molecule type" value="Genomic_DNA"/>
</dbReference>
<organism evidence="7 8">
    <name type="scientific">Pelobates cultripes</name>
    <name type="common">Western spadefoot toad</name>
    <dbReference type="NCBI Taxonomy" id="61616"/>
    <lineage>
        <taxon>Eukaryota</taxon>
        <taxon>Metazoa</taxon>
        <taxon>Chordata</taxon>
        <taxon>Craniata</taxon>
        <taxon>Vertebrata</taxon>
        <taxon>Euteleostomi</taxon>
        <taxon>Amphibia</taxon>
        <taxon>Batrachia</taxon>
        <taxon>Anura</taxon>
        <taxon>Pelobatoidea</taxon>
        <taxon>Pelobatidae</taxon>
        <taxon>Pelobates</taxon>
    </lineage>
</organism>
<dbReference type="SMART" id="SM00692">
    <property type="entry name" value="DM3"/>
    <property type="match status" value="1"/>
</dbReference>
<keyword evidence="1" id="KW-0479">Metal-binding</keyword>
<accession>A0AAD1R3M4</accession>
<evidence type="ECO:0000256" key="3">
    <source>
        <dbReference type="ARBA" id="ARBA00022833"/>
    </source>
</evidence>
<dbReference type="InterPro" id="IPR026521">
    <property type="entry name" value="THAP2"/>
</dbReference>
<dbReference type="Gene3D" id="6.20.210.20">
    <property type="entry name" value="THAP domain"/>
    <property type="match status" value="1"/>
</dbReference>
<dbReference type="PANTHER" id="PTHR47696">
    <property type="entry name" value="THAP DOMAIN-CONTAINING PROTEIN 2"/>
    <property type="match status" value="1"/>
</dbReference>